<dbReference type="AlphaFoldDB" id="A0A7W5E2Y3"/>
<dbReference type="GO" id="GO:0005524">
    <property type="term" value="F:ATP binding"/>
    <property type="evidence" value="ECO:0007669"/>
    <property type="project" value="UniProtKB-KW"/>
</dbReference>
<dbReference type="FunFam" id="3.40.50.300:FF:000032">
    <property type="entry name" value="Export ABC transporter ATP-binding protein"/>
    <property type="match status" value="1"/>
</dbReference>
<dbReference type="EMBL" id="JACHXU010000017">
    <property type="protein sequence ID" value="MBB3208618.1"/>
    <property type="molecule type" value="Genomic_DNA"/>
</dbReference>
<dbReference type="SUPFAM" id="SSF52540">
    <property type="entry name" value="P-loop containing nucleoside triphosphate hydrolases"/>
    <property type="match status" value="1"/>
</dbReference>
<dbReference type="CDD" id="cd03255">
    <property type="entry name" value="ABC_MJ0796_LolCDE_FtsE"/>
    <property type="match status" value="1"/>
</dbReference>
<dbReference type="GO" id="GO:0016887">
    <property type="term" value="F:ATP hydrolysis activity"/>
    <property type="evidence" value="ECO:0007669"/>
    <property type="project" value="InterPro"/>
</dbReference>
<organism evidence="6 7">
    <name type="scientific">Aporhodopirellula rubra</name>
    <dbReference type="NCBI Taxonomy" id="980271"/>
    <lineage>
        <taxon>Bacteria</taxon>
        <taxon>Pseudomonadati</taxon>
        <taxon>Planctomycetota</taxon>
        <taxon>Planctomycetia</taxon>
        <taxon>Pirellulales</taxon>
        <taxon>Pirellulaceae</taxon>
        <taxon>Aporhodopirellula</taxon>
    </lineage>
</organism>
<dbReference type="Proteomes" id="UP000536179">
    <property type="component" value="Unassembled WGS sequence"/>
</dbReference>
<evidence type="ECO:0000313" key="6">
    <source>
        <dbReference type="EMBL" id="MBB3208618.1"/>
    </source>
</evidence>
<dbReference type="InterPro" id="IPR017871">
    <property type="entry name" value="ABC_transporter-like_CS"/>
</dbReference>
<evidence type="ECO:0000256" key="1">
    <source>
        <dbReference type="ARBA" id="ARBA00022448"/>
    </source>
</evidence>
<keyword evidence="3 6" id="KW-0067">ATP-binding</keyword>
<comment type="caution">
    <text evidence="6">The sequence shown here is derived from an EMBL/GenBank/DDBJ whole genome shotgun (WGS) entry which is preliminary data.</text>
</comment>
<dbReference type="InterPro" id="IPR027417">
    <property type="entry name" value="P-loop_NTPase"/>
</dbReference>
<accession>A0A7W5E2Y3</accession>
<dbReference type="Pfam" id="PF00005">
    <property type="entry name" value="ABC_tran"/>
    <property type="match status" value="1"/>
</dbReference>
<dbReference type="GO" id="GO:0098796">
    <property type="term" value="C:membrane protein complex"/>
    <property type="evidence" value="ECO:0007669"/>
    <property type="project" value="UniProtKB-ARBA"/>
</dbReference>
<dbReference type="InterPro" id="IPR003439">
    <property type="entry name" value="ABC_transporter-like_ATP-bd"/>
</dbReference>
<dbReference type="GO" id="GO:0005886">
    <property type="term" value="C:plasma membrane"/>
    <property type="evidence" value="ECO:0007669"/>
    <property type="project" value="TreeGrafter"/>
</dbReference>
<dbReference type="SMART" id="SM00382">
    <property type="entry name" value="AAA"/>
    <property type="match status" value="1"/>
</dbReference>
<evidence type="ECO:0000256" key="2">
    <source>
        <dbReference type="ARBA" id="ARBA00022741"/>
    </source>
</evidence>
<evidence type="ECO:0000256" key="3">
    <source>
        <dbReference type="ARBA" id="ARBA00022840"/>
    </source>
</evidence>
<sequence>MSGQSLATRIDGLTKEYVLKSETVRALRGVSFDVPEGDYVAIMGPSGSGKSTLLNMLGCLDQPTAGSLFLGDDNISLMTDDQLAEIRSRRIGFVFQSYNLIQQLTVVENIQVPLYYQGLLGAKERARAVKLADQVGLSDRLDHRPNQLSGGQQQRVAIARSLVNDPYFILADEPTGNLDSVTTDEILALFDQLNGEGRTIILVTHEDDVAERARRIVRLKDGMLHSDEPVSDERRKTAREMQAAAALAVKNKQGLTC</sequence>
<keyword evidence="1" id="KW-0813">Transport</keyword>
<dbReference type="PANTHER" id="PTHR24220:SF86">
    <property type="entry name" value="ABC TRANSPORTER ABCH.1"/>
    <property type="match status" value="1"/>
</dbReference>
<reference evidence="6 7" key="1">
    <citation type="submission" date="2020-08" db="EMBL/GenBank/DDBJ databases">
        <title>Genomic Encyclopedia of Type Strains, Phase III (KMG-III): the genomes of soil and plant-associated and newly described type strains.</title>
        <authorList>
            <person name="Whitman W."/>
        </authorList>
    </citation>
    <scope>NUCLEOTIDE SEQUENCE [LARGE SCALE GENOMIC DNA]</scope>
    <source>
        <strain evidence="6 7">CECT 8075</strain>
    </source>
</reference>
<dbReference type="PANTHER" id="PTHR24220">
    <property type="entry name" value="IMPORT ATP-BINDING PROTEIN"/>
    <property type="match status" value="1"/>
</dbReference>
<gene>
    <name evidence="6" type="ORF">FHS27_004450</name>
</gene>
<feature type="domain" description="ABC transporter" evidence="5">
    <location>
        <begin position="8"/>
        <end position="246"/>
    </location>
</feature>
<dbReference type="InterPro" id="IPR015854">
    <property type="entry name" value="ABC_transpr_LolD-like"/>
</dbReference>
<dbReference type="RefSeq" id="WP_184306782.1">
    <property type="nucleotide sequence ID" value="NZ_JACHXU010000017.1"/>
</dbReference>
<keyword evidence="7" id="KW-1185">Reference proteome</keyword>
<dbReference type="InterPro" id="IPR003593">
    <property type="entry name" value="AAA+_ATPase"/>
</dbReference>
<dbReference type="PROSITE" id="PS50893">
    <property type="entry name" value="ABC_TRANSPORTER_2"/>
    <property type="match status" value="1"/>
</dbReference>
<evidence type="ECO:0000259" key="5">
    <source>
        <dbReference type="PROSITE" id="PS50893"/>
    </source>
</evidence>
<dbReference type="GO" id="GO:0022857">
    <property type="term" value="F:transmembrane transporter activity"/>
    <property type="evidence" value="ECO:0007669"/>
    <property type="project" value="UniProtKB-ARBA"/>
</dbReference>
<evidence type="ECO:0000313" key="7">
    <source>
        <dbReference type="Proteomes" id="UP000536179"/>
    </source>
</evidence>
<comment type="similarity">
    <text evidence="4">Belongs to the ABC transporter superfamily. Macrolide exporter (TC 3.A.1.122) family.</text>
</comment>
<dbReference type="Gene3D" id="3.40.50.300">
    <property type="entry name" value="P-loop containing nucleotide triphosphate hydrolases"/>
    <property type="match status" value="1"/>
</dbReference>
<dbReference type="InterPro" id="IPR017911">
    <property type="entry name" value="MacB-like_ATP-bd"/>
</dbReference>
<dbReference type="PROSITE" id="PS00211">
    <property type="entry name" value="ABC_TRANSPORTER_1"/>
    <property type="match status" value="1"/>
</dbReference>
<proteinExistence type="inferred from homology"/>
<protein>
    <submittedName>
        <fullName evidence="6">Putative ABC transport system ATP-binding protein</fullName>
    </submittedName>
</protein>
<name>A0A7W5E2Y3_9BACT</name>
<keyword evidence="2" id="KW-0547">Nucleotide-binding</keyword>
<evidence type="ECO:0000256" key="4">
    <source>
        <dbReference type="ARBA" id="ARBA00038388"/>
    </source>
</evidence>